<dbReference type="AlphaFoldDB" id="A0AAV5W356"/>
<gene>
    <name evidence="2" type="ORF">PFISCL1PPCAC_16077</name>
</gene>
<evidence type="ECO:0000256" key="1">
    <source>
        <dbReference type="SAM" id="MobiDB-lite"/>
    </source>
</evidence>
<protein>
    <submittedName>
        <fullName evidence="2">Uncharacterized protein</fullName>
    </submittedName>
</protein>
<organism evidence="2 3">
    <name type="scientific">Pristionchus fissidentatus</name>
    <dbReference type="NCBI Taxonomy" id="1538716"/>
    <lineage>
        <taxon>Eukaryota</taxon>
        <taxon>Metazoa</taxon>
        <taxon>Ecdysozoa</taxon>
        <taxon>Nematoda</taxon>
        <taxon>Chromadorea</taxon>
        <taxon>Rhabditida</taxon>
        <taxon>Rhabditina</taxon>
        <taxon>Diplogasteromorpha</taxon>
        <taxon>Diplogasteroidea</taxon>
        <taxon>Neodiplogasteridae</taxon>
        <taxon>Pristionchus</taxon>
    </lineage>
</organism>
<keyword evidence="3" id="KW-1185">Reference proteome</keyword>
<feature type="compositionally biased region" description="Polar residues" evidence="1">
    <location>
        <begin position="1"/>
        <end position="23"/>
    </location>
</feature>
<feature type="non-terminal residue" evidence="2">
    <location>
        <position position="116"/>
    </location>
</feature>
<sequence length="116" mass="13190">REKPSPSKSDMQHLTSSSDSGNQSKKKKQAGQQPESDTRRRKLNQLKEQYANLKSVRRKSSEVPTDEEKTVPVVRSEMKRMEEKTAIDKESKIEIETKTEVEHTATAHGPTKTPVE</sequence>
<comment type="caution">
    <text evidence="2">The sequence shown here is derived from an EMBL/GenBank/DDBJ whole genome shotgun (WGS) entry which is preliminary data.</text>
</comment>
<feature type="non-terminal residue" evidence="2">
    <location>
        <position position="1"/>
    </location>
</feature>
<name>A0AAV5W356_9BILA</name>
<reference evidence="2" key="1">
    <citation type="submission" date="2023-10" db="EMBL/GenBank/DDBJ databases">
        <title>Genome assembly of Pristionchus species.</title>
        <authorList>
            <person name="Yoshida K."/>
            <person name="Sommer R.J."/>
        </authorList>
    </citation>
    <scope>NUCLEOTIDE SEQUENCE</scope>
    <source>
        <strain evidence="2">RS5133</strain>
    </source>
</reference>
<accession>A0AAV5W356</accession>
<feature type="region of interest" description="Disordered" evidence="1">
    <location>
        <begin position="1"/>
        <end position="116"/>
    </location>
</feature>
<evidence type="ECO:0000313" key="3">
    <source>
        <dbReference type="Proteomes" id="UP001432322"/>
    </source>
</evidence>
<proteinExistence type="predicted"/>
<dbReference type="EMBL" id="BTSY01000004">
    <property type="protein sequence ID" value="GMT24780.1"/>
    <property type="molecule type" value="Genomic_DNA"/>
</dbReference>
<feature type="compositionally biased region" description="Basic and acidic residues" evidence="1">
    <location>
        <begin position="66"/>
        <end position="105"/>
    </location>
</feature>
<evidence type="ECO:0000313" key="2">
    <source>
        <dbReference type="EMBL" id="GMT24780.1"/>
    </source>
</evidence>
<dbReference type="Proteomes" id="UP001432322">
    <property type="component" value="Unassembled WGS sequence"/>
</dbReference>